<evidence type="ECO:0000313" key="3">
    <source>
        <dbReference type="Proteomes" id="UP000681340"/>
    </source>
</evidence>
<dbReference type="EMBL" id="BOQL01000006">
    <property type="protein sequence ID" value="GIM64005.1"/>
    <property type="molecule type" value="Genomic_DNA"/>
</dbReference>
<organism evidence="2 3">
    <name type="scientific">Actinoplanes auranticolor</name>
    <dbReference type="NCBI Taxonomy" id="47988"/>
    <lineage>
        <taxon>Bacteria</taxon>
        <taxon>Bacillati</taxon>
        <taxon>Actinomycetota</taxon>
        <taxon>Actinomycetes</taxon>
        <taxon>Micromonosporales</taxon>
        <taxon>Micromonosporaceae</taxon>
        <taxon>Actinoplanes</taxon>
    </lineage>
</organism>
<dbReference type="Proteomes" id="UP000681340">
    <property type="component" value="Unassembled WGS sequence"/>
</dbReference>
<accession>A0A919S422</accession>
<proteinExistence type="predicted"/>
<reference evidence="2" key="1">
    <citation type="submission" date="2021-03" db="EMBL/GenBank/DDBJ databases">
        <title>Whole genome shotgun sequence of Actinoplanes auranticolor NBRC 12245.</title>
        <authorList>
            <person name="Komaki H."/>
            <person name="Tamura T."/>
        </authorList>
    </citation>
    <scope>NUCLEOTIDE SEQUENCE</scope>
    <source>
        <strain evidence="2">NBRC 12245</strain>
    </source>
</reference>
<keyword evidence="3" id="KW-1185">Reference proteome</keyword>
<feature type="transmembrane region" description="Helical" evidence="1">
    <location>
        <begin position="41"/>
        <end position="63"/>
    </location>
</feature>
<gene>
    <name evidence="2" type="ORF">Aau02nite_07760</name>
</gene>
<name>A0A919S422_9ACTN</name>
<protein>
    <submittedName>
        <fullName evidence="2">Uncharacterized protein</fullName>
    </submittedName>
</protein>
<comment type="caution">
    <text evidence="2">The sequence shown here is derived from an EMBL/GenBank/DDBJ whole genome shotgun (WGS) entry which is preliminary data.</text>
</comment>
<evidence type="ECO:0000256" key="1">
    <source>
        <dbReference type="SAM" id="Phobius"/>
    </source>
</evidence>
<evidence type="ECO:0000313" key="2">
    <source>
        <dbReference type="EMBL" id="GIM64005.1"/>
    </source>
</evidence>
<keyword evidence="1" id="KW-0812">Transmembrane</keyword>
<feature type="transmembrane region" description="Helical" evidence="1">
    <location>
        <begin position="6"/>
        <end position="29"/>
    </location>
</feature>
<dbReference type="RefSeq" id="WP_212986904.1">
    <property type="nucleotide sequence ID" value="NZ_BAABEA010000051.1"/>
</dbReference>
<keyword evidence="1" id="KW-0472">Membrane</keyword>
<dbReference type="AlphaFoldDB" id="A0A919S422"/>
<sequence>MPDWLVTLGGWTSLVFGGLGLWRGAILVLRTGPEARDATGMPGQLVLVESSGLILVGAAALLSGGWVHLIWPAVLLLTIGQVRRVSSWLDRRRRRPPLPARGDELAGG</sequence>
<keyword evidence="1" id="KW-1133">Transmembrane helix</keyword>